<reference evidence="8 9" key="1">
    <citation type="submission" date="2013-10" db="EMBL/GenBank/DDBJ databases">
        <title>Antibiotic resistance diversity of beta-lactamase producers in the General Hospital Vienna.</title>
        <authorList>
            <person name="Barisic I."/>
            <person name="Mitteregger D."/>
            <person name="Hirschl A.M."/>
            <person name="Noehammer C."/>
            <person name="Wiesinger-Mayr H."/>
        </authorList>
    </citation>
    <scope>NUCLEOTIDE SEQUENCE [LARGE SCALE GENOMIC DNA]</scope>
    <source>
        <strain evidence="8 9">ISC7</strain>
    </source>
</reference>
<sequence>MPLCVMLSILFIFGWRGVVPVLCGMFCTNLWNFHLSFLQTAVMLGSQTFVVLCACAILRWQLGTRWRYGLTSRYVWQRLFWLGLVTPIGIKCSMYLVGSFFDFPLKISTFFGDADAIFTVVDLLSLFTAVLIYNMLFYYLTRMIVSPHFAQILWRRDIAPSLGKEKRAFTLSWLAALSVLLLLLCTPYEKRLYCRLLGTRFLHHLYPRGR</sequence>
<keyword evidence="5 6" id="KW-0472">Membrane</keyword>
<dbReference type="AlphaFoldDB" id="W1F285"/>
<keyword evidence="3 6" id="KW-0812">Transmembrane</keyword>
<dbReference type="Proteomes" id="UP000019199">
    <property type="component" value="Unassembled WGS sequence"/>
</dbReference>
<evidence type="ECO:0000256" key="6">
    <source>
        <dbReference type="SAM" id="Phobius"/>
    </source>
</evidence>
<dbReference type="GO" id="GO:0005886">
    <property type="term" value="C:plasma membrane"/>
    <property type="evidence" value="ECO:0007669"/>
    <property type="project" value="UniProtKB-SubCell"/>
</dbReference>
<evidence type="ECO:0000256" key="5">
    <source>
        <dbReference type="ARBA" id="ARBA00023136"/>
    </source>
</evidence>
<feature type="transmembrane region" description="Helical" evidence="6">
    <location>
        <begin position="117"/>
        <end position="140"/>
    </location>
</feature>
<evidence type="ECO:0000256" key="4">
    <source>
        <dbReference type="ARBA" id="ARBA00022989"/>
    </source>
</evidence>
<name>W1F285_ECOLX</name>
<dbReference type="InterPro" id="IPR007895">
    <property type="entry name" value="MASE1"/>
</dbReference>
<evidence type="ECO:0000313" key="8">
    <source>
        <dbReference type="EMBL" id="CDL27793.1"/>
    </source>
</evidence>
<feature type="domain" description="MASE1" evidence="7">
    <location>
        <begin position="1"/>
        <end position="191"/>
    </location>
</feature>
<evidence type="ECO:0000256" key="3">
    <source>
        <dbReference type="ARBA" id="ARBA00022692"/>
    </source>
</evidence>
<dbReference type="Pfam" id="PF05231">
    <property type="entry name" value="MASE1"/>
    <property type="match status" value="1"/>
</dbReference>
<organism evidence="8 9">
    <name type="scientific">Escherichia coli ISC7</name>
    <dbReference type="NCBI Taxonomy" id="1432555"/>
    <lineage>
        <taxon>Bacteria</taxon>
        <taxon>Pseudomonadati</taxon>
        <taxon>Pseudomonadota</taxon>
        <taxon>Gammaproteobacteria</taxon>
        <taxon>Enterobacterales</taxon>
        <taxon>Enterobacteriaceae</taxon>
        <taxon>Escherichia</taxon>
    </lineage>
</organism>
<protein>
    <submittedName>
        <fullName evidence="8">COG2200: FOG: EAL domain</fullName>
    </submittedName>
</protein>
<evidence type="ECO:0000256" key="1">
    <source>
        <dbReference type="ARBA" id="ARBA00004651"/>
    </source>
</evidence>
<keyword evidence="2" id="KW-1003">Cell membrane</keyword>
<evidence type="ECO:0000313" key="9">
    <source>
        <dbReference type="Proteomes" id="UP000019199"/>
    </source>
</evidence>
<accession>W1F285</accession>
<proteinExistence type="predicted"/>
<feature type="transmembrane region" description="Helical" evidence="6">
    <location>
        <begin position="79"/>
        <end position="97"/>
    </location>
</feature>
<dbReference type="EMBL" id="CBWN010000103">
    <property type="protein sequence ID" value="CDL27793.1"/>
    <property type="molecule type" value="Genomic_DNA"/>
</dbReference>
<comment type="caution">
    <text evidence="8">The sequence shown here is derived from an EMBL/GenBank/DDBJ whole genome shotgun (WGS) entry which is preliminary data.</text>
</comment>
<comment type="subcellular location">
    <subcellularLocation>
        <location evidence="1">Cell membrane</location>
        <topology evidence="1">Multi-pass membrane protein</topology>
    </subcellularLocation>
</comment>
<evidence type="ECO:0000256" key="2">
    <source>
        <dbReference type="ARBA" id="ARBA00022475"/>
    </source>
</evidence>
<evidence type="ECO:0000259" key="7">
    <source>
        <dbReference type="Pfam" id="PF05231"/>
    </source>
</evidence>
<keyword evidence="4 6" id="KW-1133">Transmembrane helix</keyword>
<feature type="transmembrane region" description="Helical" evidence="6">
    <location>
        <begin position="33"/>
        <end position="58"/>
    </location>
</feature>